<evidence type="ECO:0000256" key="19">
    <source>
        <dbReference type="ARBA" id="ARBA00042613"/>
    </source>
</evidence>
<evidence type="ECO:0000313" key="28">
    <source>
        <dbReference type="EMBL" id="SSX24244.1"/>
    </source>
</evidence>
<evidence type="ECO:0000256" key="5">
    <source>
        <dbReference type="ARBA" id="ARBA00015611"/>
    </source>
</evidence>
<evidence type="ECO:0000259" key="27">
    <source>
        <dbReference type="Pfam" id="PF17900"/>
    </source>
</evidence>
<dbReference type="GO" id="GO:0005737">
    <property type="term" value="C:cytoplasm"/>
    <property type="evidence" value="ECO:0007669"/>
    <property type="project" value="TreeGrafter"/>
</dbReference>
<name>A0A336M1Y7_CULSO</name>
<dbReference type="GO" id="GO:0070006">
    <property type="term" value="F:metalloaminopeptidase activity"/>
    <property type="evidence" value="ECO:0007669"/>
    <property type="project" value="TreeGrafter"/>
</dbReference>
<dbReference type="GO" id="GO:0098552">
    <property type="term" value="C:side of membrane"/>
    <property type="evidence" value="ECO:0007669"/>
    <property type="project" value="UniProtKB-KW"/>
</dbReference>
<feature type="binding site" evidence="21">
    <location>
        <position position="456"/>
    </location>
    <ligand>
        <name>Zn(2+)</name>
        <dbReference type="ChEBI" id="CHEBI:29105"/>
        <note>catalytic</note>
    </ligand>
</feature>
<keyword evidence="6" id="KW-0031">Aminopeptidase</keyword>
<feature type="transmembrane region" description="Helical" evidence="24">
    <location>
        <begin position="59"/>
        <end position="80"/>
    </location>
</feature>
<keyword evidence="9" id="KW-0645">Protease</keyword>
<keyword evidence="10 21" id="KW-0479">Metal-binding</keyword>
<keyword evidence="17" id="KW-0325">Glycoprotein</keyword>
<dbReference type="SUPFAM" id="SSF55486">
    <property type="entry name" value="Metalloproteases ('zincins'), catalytic domain"/>
    <property type="match status" value="1"/>
</dbReference>
<dbReference type="InterPro" id="IPR050344">
    <property type="entry name" value="Peptidase_M1_aminopeptidases"/>
</dbReference>
<dbReference type="GO" id="GO:0043171">
    <property type="term" value="P:peptide catabolic process"/>
    <property type="evidence" value="ECO:0007669"/>
    <property type="project" value="TreeGrafter"/>
</dbReference>
<proteinExistence type="inferred from homology"/>
<dbReference type="PANTHER" id="PTHR11533">
    <property type="entry name" value="PROTEASE M1 ZINC METALLOPROTEASE"/>
    <property type="match status" value="1"/>
</dbReference>
<comment type="subcellular location">
    <subcellularLocation>
        <location evidence="2">Cell membrane</location>
        <topology evidence="2">Lipid-anchor</topology>
        <topology evidence="2">GPI-anchor</topology>
    </subcellularLocation>
</comment>
<evidence type="ECO:0000256" key="22">
    <source>
        <dbReference type="PIRSR" id="PIRSR634016-4"/>
    </source>
</evidence>
<protein>
    <recommendedName>
        <fullName evidence="5">Aminopeptidase N</fullName>
        <ecNumber evidence="4">3.4.11.2</ecNumber>
    </recommendedName>
    <alternativeName>
        <fullName evidence="19">Microsomal aminopeptidase</fullName>
    </alternativeName>
</protein>
<dbReference type="SUPFAM" id="SSF63737">
    <property type="entry name" value="Leukotriene A4 hydrolase N-terminal domain"/>
    <property type="match status" value="1"/>
</dbReference>
<dbReference type="InterPro" id="IPR027268">
    <property type="entry name" value="Peptidase_M4/M1_CTD_sf"/>
</dbReference>
<dbReference type="FunFam" id="1.10.390.10:FF:000013">
    <property type="entry name" value="Aminopeptidase N"/>
    <property type="match status" value="1"/>
</dbReference>
<dbReference type="Gene3D" id="2.60.40.1730">
    <property type="entry name" value="tricorn interacting facor f3 domain"/>
    <property type="match status" value="1"/>
</dbReference>
<accession>A0A336M1Y7</accession>
<feature type="binding site" evidence="21">
    <location>
        <position position="475"/>
    </location>
    <ligand>
        <name>Zn(2+)</name>
        <dbReference type="ChEBI" id="CHEBI:29105"/>
        <note>catalytic</note>
    </ligand>
</feature>
<feature type="binding site" evidence="21">
    <location>
        <position position="452"/>
    </location>
    <ligand>
        <name>Zn(2+)</name>
        <dbReference type="ChEBI" id="CHEBI:29105"/>
        <note>catalytic</note>
    </ligand>
</feature>
<evidence type="ECO:0000259" key="26">
    <source>
        <dbReference type="Pfam" id="PF11838"/>
    </source>
</evidence>
<feature type="active site" description="Proton acceptor" evidence="20">
    <location>
        <position position="453"/>
    </location>
</feature>
<dbReference type="FunFam" id="2.60.40.1910:FF:000008">
    <property type="entry name" value="Aminopeptidase"/>
    <property type="match status" value="1"/>
</dbReference>
<evidence type="ECO:0000256" key="18">
    <source>
        <dbReference type="ARBA" id="ARBA00023288"/>
    </source>
</evidence>
<keyword evidence="12" id="KW-0378">Hydrolase</keyword>
<dbReference type="EMBL" id="UFQT01000433">
    <property type="protein sequence ID" value="SSX24244.1"/>
    <property type="molecule type" value="Genomic_DNA"/>
</dbReference>
<feature type="domain" description="Aminopeptidase N-like N-terminal" evidence="27">
    <location>
        <begin position="150"/>
        <end position="339"/>
    </location>
</feature>
<feature type="compositionally biased region" description="Basic and acidic residues" evidence="23">
    <location>
        <begin position="128"/>
        <end position="138"/>
    </location>
</feature>
<evidence type="ECO:0000256" key="9">
    <source>
        <dbReference type="ARBA" id="ARBA00022670"/>
    </source>
</evidence>
<comment type="catalytic activity">
    <reaction evidence="1">
        <text>Release of an N-terminal amino acid, Xaa-|-Yaa- from a peptide, amide or arylamide. Xaa is preferably Ala, but may be most amino acids including Pro (slow action). When a terminal hydrophobic residue is followed by a prolyl residue, the two may be released as an intact Xaa-Pro dipeptide.</text>
        <dbReference type="EC" id="3.4.11.2"/>
    </reaction>
</comment>
<evidence type="ECO:0000256" key="3">
    <source>
        <dbReference type="ARBA" id="ARBA00010136"/>
    </source>
</evidence>
<evidence type="ECO:0000259" key="25">
    <source>
        <dbReference type="Pfam" id="PF01433"/>
    </source>
</evidence>
<comment type="similarity">
    <text evidence="3">Belongs to the peptidase M1 family.</text>
</comment>
<evidence type="ECO:0000256" key="2">
    <source>
        <dbReference type="ARBA" id="ARBA00004609"/>
    </source>
</evidence>
<evidence type="ECO:0000256" key="20">
    <source>
        <dbReference type="PIRSR" id="PIRSR634016-1"/>
    </source>
</evidence>
<dbReference type="Pfam" id="PF01433">
    <property type="entry name" value="Peptidase_M1"/>
    <property type="match status" value="1"/>
</dbReference>
<evidence type="ECO:0000256" key="16">
    <source>
        <dbReference type="ARBA" id="ARBA00023157"/>
    </source>
</evidence>
<dbReference type="InterPro" id="IPR034016">
    <property type="entry name" value="M1_APN-typ"/>
</dbReference>
<evidence type="ECO:0000256" key="14">
    <source>
        <dbReference type="ARBA" id="ARBA00023049"/>
    </source>
</evidence>
<evidence type="ECO:0000256" key="10">
    <source>
        <dbReference type="ARBA" id="ARBA00022723"/>
    </source>
</evidence>
<gene>
    <name evidence="28" type="primary">CSON010579</name>
</gene>
<keyword evidence="18" id="KW-0449">Lipoprotein</keyword>
<evidence type="ECO:0000256" key="23">
    <source>
        <dbReference type="SAM" id="MobiDB-lite"/>
    </source>
</evidence>
<dbReference type="PANTHER" id="PTHR11533:SF294">
    <property type="entry name" value="THYROTROPIN-RELEASING HORMONE-DEGRADING ECTOENZYME"/>
    <property type="match status" value="1"/>
</dbReference>
<keyword evidence="7" id="KW-1003">Cell membrane</keyword>
<evidence type="ECO:0000256" key="4">
    <source>
        <dbReference type="ARBA" id="ARBA00012564"/>
    </source>
</evidence>
<dbReference type="InterPro" id="IPR014782">
    <property type="entry name" value="Peptidase_M1_dom"/>
</dbReference>
<dbReference type="InterPro" id="IPR042097">
    <property type="entry name" value="Aminopeptidase_N-like_N_sf"/>
</dbReference>
<dbReference type="PRINTS" id="PR00756">
    <property type="entry name" value="ALADIPTASE"/>
</dbReference>
<dbReference type="Gene3D" id="1.25.50.20">
    <property type="match status" value="1"/>
</dbReference>
<dbReference type="Gene3D" id="1.10.390.10">
    <property type="entry name" value="Neutral Protease Domain 2"/>
    <property type="match status" value="1"/>
</dbReference>
<dbReference type="GO" id="GO:0008270">
    <property type="term" value="F:zinc ion binding"/>
    <property type="evidence" value="ECO:0007669"/>
    <property type="project" value="InterPro"/>
</dbReference>
<dbReference type="Pfam" id="PF11838">
    <property type="entry name" value="ERAP1_C"/>
    <property type="match status" value="1"/>
</dbReference>
<keyword evidence="14" id="KW-0482">Metalloprotease</keyword>
<evidence type="ECO:0000256" key="13">
    <source>
        <dbReference type="ARBA" id="ARBA00022833"/>
    </source>
</evidence>
<evidence type="ECO:0000256" key="24">
    <source>
        <dbReference type="SAM" id="Phobius"/>
    </source>
</evidence>
<evidence type="ECO:0000256" key="11">
    <source>
        <dbReference type="ARBA" id="ARBA00022729"/>
    </source>
</evidence>
<keyword evidence="15 24" id="KW-0472">Membrane</keyword>
<feature type="domain" description="Peptidase M1 membrane alanine aminopeptidase" evidence="25">
    <location>
        <begin position="377"/>
        <end position="605"/>
    </location>
</feature>
<dbReference type="GO" id="GO:0042277">
    <property type="term" value="F:peptide binding"/>
    <property type="evidence" value="ECO:0007669"/>
    <property type="project" value="TreeGrafter"/>
</dbReference>
<keyword evidence="11" id="KW-0732">Signal</keyword>
<dbReference type="InterPro" id="IPR024571">
    <property type="entry name" value="ERAP1-like_C_dom"/>
</dbReference>
<comment type="cofactor">
    <cofactor evidence="21">
        <name>Zn(2+)</name>
        <dbReference type="ChEBI" id="CHEBI:29105"/>
    </cofactor>
    <text evidence="21">Binds 1 zinc ion per subunit.</text>
</comment>
<dbReference type="GO" id="GO:0006508">
    <property type="term" value="P:proteolysis"/>
    <property type="evidence" value="ECO:0007669"/>
    <property type="project" value="UniProtKB-KW"/>
</dbReference>
<dbReference type="Pfam" id="PF17900">
    <property type="entry name" value="Peptidase_M1_N"/>
    <property type="match status" value="1"/>
</dbReference>
<reference evidence="28" key="1">
    <citation type="submission" date="2018-07" db="EMBL/GenBank/DDBJ databases">
        <authorList>
            <person name="Quirk P.G."/>
            <person name="Krulwich T.A."/>
        </authorList>
    </citation>
    <scope>NUCLEOTIDE SEQUENCE</scope>
</reference>
<evidence type="ECO:0000256" key="21">
    <source>
        <dbReference type="PIRSR" id="PIRSR634016-3"/>
    </source>
</evidence>
<organism evidence="28">
    <name type="scientific">Culicoides sonorensis</name>
    <name type="common">Biting midge</name>
    <dbReference type="NCBI Taxonomy" id="179676"/>
    <lineage>
        <taxon>Eukaryota</taxon>
        <taxon>Metazoa</taxon>
        <taxon>Ecdysozoa</taxon>
        <taxon>Arthropoda</taxon>
        <taxon>Hexapoda</taxon>
        <taxon>Insecta</taxon>
        <taxon>Pterygota</taxon>
        <taxon>Neoptera</taxon>
        <taxon>Endopterygota</taxon>
        <taxon>Diptera</taxon>
        <taxon>Nematocera</taxon>
        <taxon>Chironomoidea</taxon>
        <taxon>Ceratopogonidae</taxon>
        <taxon>Ceratopogoninae</taxon>
        <taxon>Culicoides</taxon>
        <taxon>Monoculicoides</taxon>
    </lineage>
</organism>
<dbReference type="InterPro" id="IPR001930">
    <property type="entry name" value="Peptidase_M1"/>
</dbReference>
<evidence type="ECO:0000256" key="6">
    <source>
        <dbReference type="ARBA" id="ARBA00022438"/>
    </source>
</evidence>
<keyword evidence="16" id="KW-1015">Disulfide bond</keyword>
<evidence type="ECO:0000256" key="7">
    <source>
        <dbReference type="ARBA" id="ARBA00022475"/>
    </source>
</evidence>
<dbReference type="CDD" id="cd09601">
    <property type="entry name" value="M1_APN-Q_like"/>
    <property type="match status" value="1"/>
</dbReference>
<feature type="region of interest" description="Disordered" evidence="23">
    <location>
        <begin position="114"/>
        <end position="138"/>
    </location>
</feature>
<dbReference type="VEuPathDB" id="VectorBase:CSON010579"/>
<feature type="domain" description="ERAP1-like C-terminal" evidence="26">
    <location>
        <begin position="682"/>
        <end position="1001"/>
    </location>
</feature>
<dbReference type="Gene3D" id="2.60.40.1910">
    <property type="match status" value="1"/>
</dbReference>
<dbReference type="AlphaFoldDB" id="A0A336M1Y7"/>
<dbReference type="FunFam" id="1.25.50.20:FF:000001">
    <property type="entry name" value="Aminopeptidase"/>
    <property type="match status" value="1"/>
</dbReference>
<dbReference type="GO" id="GO:0016285">
    <property type="term" value="F:alanyl aminopeptidase activity"/>
    <property type="evidence" value="ECO:0007669"/>
    <property type="project" value="UniProtKB-EC"/>
</dbReference>
<dbReference type="GO" id="GO:0005615">
    <property type="term" value="C:extracellular space"/>
    <property type="evidence" value="ECO:0007669"/>
    <property type="project" value="TreeGrafter"/>
</dbReference>
<evidence type="ECO:0000256" key="1">
    <source>
        <dbReference type="ARBA" id="ARBA00000098"/>
    </source>
</evidence>
<dbReference type="EC" id="3.4.11.2" evidence="4"/>
<evidence type="ECO:0000256" key="8">
    <source>
        <dbReference type="ARBA" id="ARBA00022622"/>
    </source>
</evidence>
<feature type="site" description="Transition state stabilizer" evidence="22">
    <location>
        <position position="538"/>
    </location>
</feature>
<dbReference type="InterPro" id="IPR045357">
    <property type="entry name" value="Aminopeptidase_N-like_N"/>
</dbReference>
<keyword evidence="24" id="KW-1133">Transmembrane helix</keyword>
<evidence type="ECO:0000256" key="12">
    <source>
        <dbReference type="ARBA" id="ARBA00022801"/>
    </source>
</evidence>
<evidence type="ECO:0000256" key="17">
    <source>
        <dbReference type="ARBA" id="ARBA00023180"/>
    </source>
</evidence>
<keyword evidence="8" id="KW-0336">GPI-anchor</keyword>
<keyword evidence="24" id="KW-0812">Transmembrane</keyword>
<dbReference type="GO" id="GO:0005886">
    <property type="term" value="C:plasma membrane"/>
    <property type="evidence" value="ECO:0007669"/>
    <property type="project" value="UniProtKB-SubCell"/>
</dbReference>
<sequence>MQNSRPYRMEGGYINEDNIEEEMEPVMDGEGGQMKSMNGQKYVINHRQHDGYYVSKSCAILWLLSVLAALLTVFFLTYFLTVPSTCPIENVHYETDKTYISSIVGDRVARQHETVHTNGNDNDDEYYKDDSSRTNDKENDEIKLYEGWNPIEYDLVIEPNFDNGKSNGTVTVSVMQDEAVKGLKPIVFDINGVKIVETKVTNVKTNKSVPFEGKVDSTNQSYFIVLKKSKDSLGNLSIYLSFVSNLTDTLQGFYRGKYKDSEYEDEQWYASTQFSPIDARRAFPCIDRPDKKAIFKISLIRPLKYATALSNMPHSESIIERDGHMREVFEPTPKMSTYLIAFHISNLHKSNITRDNEINLPTVNIYTRKEVSGMTNYAFQLTRDILSYLQHYFKIKLNLPKIDLVAVPDFGFRAMENTGLITFKEAALLVPEVNRKSASAAHKVEVAKVLAHELTHQWFGNLVTMKWWTDLWLKEGFATYFSYKCLNEIKPEWRLLEFFPFVESRGAMSKDSDRFSHPISFDVNHASDIRRIFDPISYSKGAAIIRMINSFLGEDAFQHGIESYLKKHEYANAVQDDLWNAFTITGHKYKTLPKDLDVKKIMDTFTLQAGYPVLHVEKNGSTIVLRQQRLKLPFPDKNDTSRWYIPITYGTKNSPGTEIPKEWFSNDEETLVMNDIVTEDEWIYFNVNRTGYYRVNYDLASWQKLIYSFNELPPITRAQIVDDAFYLSRAEMLEYEVPVTLLVISGNDPFDVLTWSAYESGITFLTRMLRREPAFEHFRGLMKAIFKPVFDQIKFSESDEDDDLKVTHRAKMLKLICDFKIDRCTYAAQRIFREWIANRNENKIPPNLKHVVYCTSIREGGVPEWTFAYERYKETTNMNEKQIILSALGCTSEVFLLTKYLNLTIDPTSGIQKQDGALAFESVAKNHMGFEVAFDFLFTNIEYIAEYFGDGFSTLSKMIDSVTTYMNKEYHQQQFERFAKKARKLGLKAIEKSIHLAEEQIQNNVEWRNRSYYKLQKYLDKVIKDLKINVY</sequence>
<keyword evidence="13 21" id="KW-0862">Zinc</keyword>
<evidence type="ECO:0000256" key="15">
    <source>
        <dbReference type="ARBA" id="ARBA00023136"/>
    </source>
</evidence>